<evidence type="ECO:0000256" key="1">
    <source>
        <dbReference type="SAM" id="MobiDB-lite"/>
    </source>
</evidence>
<accession>A0ABP8IPH5</accession>
<dbReference type="Proteomes" id="UP001501011">
    <property type="component" value="Unassembled WGS sequence"/>
</dbReference>
<gene>
    <name evidence="3" type="ORF">GCM10023151_21340</name>
</gene>
<feature type="signal peptide" evidence="2">
    <location>
        <begin position="1"/>
        <end position="19"/>
    </location>
</feature>
<evidence type="ECO:0000256" key="2">
    <source>
        <dbReference type="SAM" id="SignalP"/>
    </source>
</evidence>
<feature type="compositionally biased region" description="Low complexity" evidence="1">
    <location>
        <begin position="387"/>
        <end position="398"/>
    </location>
</feature>
<keyword evidence="2" id="KW-0732">Signal</keyword>
<dbReference type="Gene3D" id="2.60.120.380">
    <property type="match status" value="1"/>
</dbReference>
<feature type="region of interest" description="Disordered" evidence="1">
    <location>
        <begin position="380"/>
        <end position="399"/>
    </location>
</feature>
<protein>
    <recommendedName>
        <fullName evidence="5">Peptidase</fullName>
    </recommendedName>
</protein>
<keyword evidence="4" id="KW-1185">Reference proteome</keyword>
<dbReference type="PANTHER" id="PTHR41775">
    <property type="entry name" value="SECRETED PROTEIN-RELATED"/>
    <property type="match status" value="1"/>
</dbReference>
<dbReference type="NCBIfam" id="TIGR03296">
    <property type="entry name" value="M6dom_TIGR03296"/>
    <property type="match status" value="1"/>
</dbReference>
<feature type="chain" id="PRO_5045353651" description="Peptidase" evidence="2">
    <location>
        <begin position="20"/>
        <end position="628"/>
    </location>
</feature>
<proteinExistence type="predicted"/>
<feature type="region of interest" description="Disordered" evidence="1">
    <location>
        <begin position="100"/>
        <end position="130"/>
    </location>
</feature>
<feature type="compositionally biased region" description="Basic and acidic residues" evidence="1">
    <location>
        <begin position="108"/>
        <end position="124"/>
    </location>
</feature>
<dbReference type="InterPro" id="IPR008757">
    <property type="entry name" value="Peptidase_M6-like_domain"/>
</dbReference>
<dbReference type="EMBL" id="BAABFV010000002">
    <property type="protein sequence ID" value="GAA4364775.1"/>
    <property type="molecule type" value="Genomic_DNA"/>
</dbReference>
<name>A0ABP8IPH5_9GAMM</name>
<sequence length="628" mass="70296">MNRLLLGVGFLAWSSGALAGKPYIEHEYQYLQPNGDVVTIYLNGHDYFGEQHSKTGVLVIYDETVGGLVYATVNEDRTALVSTGELVSSSDFDPFTNRYVRRGGLGSGEKEEGTEENKEEKLGEETSQQQITLKTREQKLKERAQFASGNVRGLTLLIEFPDETSELSQQHIENFLNAANYSEFGNSASVNGYFSDVSHGNLNYTNTVTRFYTAKNHKAYYTDDNHSSTVRSRELITEALTWLENTEGFDFSTLSTDANNQIMGLNVFYAGDTDGSWSRGLWPHMGKLIPAFCADGVCTDRYQITNIGSELELGPFVHETAHLLFRWPDLFDYDESSFGSVADFGLMALGGAKSDTKHNPVSPNAYFRYLAGWVEAQELNPDVNPESSQGQQSLSSDSRVIYRWSNPNRQGEAFYIETIHQSGHNQFQPDSGLAVWHIDPDGSNNNELLPFVQMEHADGNRDPENAMNQGDDTDLYAGSDFNYNIPQSGDGQTNSLWSDGTESGLHIHNVSLASAVMDFTVGQEEAGQAEPTASHYFSNYLYHNELRVEPHGGWFYTEGGTFTFTLEGPTNADFDLYLQEWNGNKWVYVAASQSYSSSESIQYATQHGYYRVIVHSYYGSGYYELRVY</sequence>
<evidence type="ECO:0000313" key="4">
    <source>
        <dbReference type="Proteomes" id="UP001501011"/>
    </source>
</evidence>
<evidence type="ECO:0008006" key="5">
    <source>
        <dbReference type="Google" id="ProtNLM"/>
    </source>
</evidence>
<dbReference type="PANTHER" id="PTHR41775:SF1">
    <property type="entry name" value="PEPTIDASE M6-LIKE DOMAIN-CONTAINING PROTEIN"/>
    <property type="match status" value="1"/>
</dbReference>
<comment type="caution">
    <text evidence="3">The sequence shown here is derived from an EMBL/GenBank/DDBJ whole genome shotgun (WGS) entry which is preliminary data.</text>
</comment>
<organism evidence="3 4">
    <name type="scientific">Kangiella marina</name>
    <dbReference type="NCBI Taxonomy" id="1079178"/>
    <lineage>
        <taxon>Bacteria</taxon>
        <taxon>Pseudomonadati</taxon>
        <taxon>Pseudomonadota</taxon>
        <taxon>Gammaproteobacteria</taxon>
        <taxon>Kangiellales</taxon>
        <taxon>Kangiellaceae</taxon>
        <taxon>Kangiella</taxon>
    </lineage>
</organism>
<reference evidence="4" key="1">
    <citation type="journal article" date="2019" name="Int. J. Syst. Evol. Microbiol.">
        <title>The Global Catalogue of Microorganisms (GCM) 10K type strain sequencing project: providing services to taxonomists for standard genome sequencing and annotation.</title>
        <authorList>
            <consortium name="The Broad Institute Genomics Platform"/>
            <consortium name="The Broad Institute Genome Sequencing Center for Infectious Disease"/>
            <person name="Wu L."/>
            <person name="Ma J."/>
        </authorList>
    </citation>
    <scope>NUCLEOTIDE SEQUENCE [LARGE SCALE GENOMIC DNA]</scope>
    <source>
        <strain evidence="4">JCM 17728</strain>
    </source>
</reference>
<dbReference type="RefSeq" id="WP_345293208.1">
    <property type="nucleotide sequence ID" value="NZ_BAABFV010000002.1"/>
</dbReference>
<evidence type="ECO:0000313" key="3">
    <source>
        <dbReference type="EMBL" id="GAA4364775.1"/>
    </source>
</evidence>